<protein>
    <submittedName>
        <fullName evidence="1">Uncharacterized protein</fullName>
    </submittedName>
</protein>
<keyword evidence="2" id="KW-1185">Reference proteome</keyword>
<dbReference type="AlphaFoldDB" id="A0ABD0J0D7"/>
<dbReference type="PANTHER" id="PTHR23285:SF7">
    <property type="entry name" value="LD09246P1"/>
    <property type="match status" value="1"/>
</dbReference>
<gene>
    <name evidence="1" type="ORF">BaRGS_00040375</name>
</gene>
<organism evidence="1 2">
    <name type="scientific">Batillaria attramentaria</name>
    <dbReference type="NCBI Taxonomy" id="370345"/>
    <lineage>
        <taxon>Eukaryota</taxon>
        <taxon>Metazoa</taxon>
        <taxon>Spiralia</taxon>
        <taxon>Lophotrochozoa</taxon>
        <taxon>Mollusca</taxon>
        <taxon>Gastropoda</taxon>
        <taxon>Caenogastropoda</taxon>
        <taxon>Sorbeoconcha</taxon>
        <taxon>Cerithioidea</taxon>
        <taxon>Batillariidae</taxon>
        <taxon>Batillaria</taxon>
    </lineage>
</organism>
<sequence>MIQQRPVPHWLVDGGLSRVRPMEFVEDHAPLRKGEQRGRLSVVSPAVGEFPISAMSRVVDSAPHTIDTTQLFLSSNTESNDRVLSVHLKAYSMYLADFSDPRGGQRLAPPSLAASTNGKLPLARQSCSGRAESWENDVILAILLLCIFLDRPASERLGKSDACASSSVEPTAPLTESRCPPSRTHHLLRPLSAMPALPFAEMNTSGVGSCNGSTGSTNSLDDDQFGQVAYKLSLLSASGALANGADSRDENSMPLGFGPMSGGGQQHQYGAAAPGMGMQQHPGPYDDHGRNTNSHTRRSANMTECVNVPSSEHVAEIVGRQVSGGSGSPMTQKWLPARRTPHPSHFSIVTLILTCSKLFDCRIGHPKPALTVNRLGREFNRFHILTGRCDDEEKGTALQARETSRKNKLGNTVPWEVTDQFSPKRLPNGIATVAVGNLAPNYGACLLILFAYFAERRVLDVSLCIQTMAANGRVNCRVACCPLM</sequence>
<name>A0ABD0J0D7_9CAEN</name>
<evidence type="ECO:0000313" key="2">
    <source>
        <dbReference type="Proteomes" id="UP001519460"/>
    </source>
</evidence>
<dbReference type="Proteomes" id="UP001519460">
    <property type="component" value="Unassembled WGS sequence"/>
</dbReference>
<dbReference type="PANTHER" id="PTHR23285">
    <property type="entry name" value="RING FINGER AND KH DOMAIN CONTAINING PROTEIN 1"/>
    <property type="match status" value="1"/>
</dbReference>
<dbReference type="InterPro" id="IPR047227">
    <property type="entry name" value="MEX3"/>
</dbReference>
<proteinExistence type="predicted"/>
<dbReference type="EMBL" id="JACVVK020000798">
    <property type="protein sequence ID" value="KAK7445056.1"/>
    <property type="molecule type" value="Genomic_DNA"/>
</dbReference>
<evidence type="ECO:0000313" key="1">
    <source>
        <dbReference type="EMBL" id="KAK7445056.1"/>
    </source>
</evidence>
<reference evidence="1 2" key="1">
    <citation type="journal article" date="2023" name="Sci. Data">
        <title>Genome assembly of the Korean intertidal mud-creeper Batillaria attramentaria.</title>
        <authorList>
            <person name="Patra A.K."/>
            <person name="Ho P.T."/>
            <person name="Jun S."/>
            <person name="Lee S.J."/>
            <person name="Kim Y."/>
            <person name="Won Y.J."/>
        </authorList>
    </citation>
    <scope>NUCLEOTIDE SEQUENCE [LARGE SCALE GENOMIC DNA]</scope>
    <source>
        <strain evidence="1">Wonlab-2016</strain>
    </source>
</reference>
<comment type="caution">
    <text evidence="1">The sequence shown here is derived from an EMBL/GenBank/DDBJ whole genome shotgun (WGS) entry which is preliminary data.</text>
</comment>
<accession>A0ABD0J0D7</accession>